<feature type="binding site" evidence="10">
    <location>
        <position position="118"/>
    </location>
    <ligand>
        <name>substrate</name>
    </ligand>
</feature>
<feature type="binding site" evidence="10">
    <location>
        <begin position="21"/>
        <end position="23"/>
    </location>
    <ligand>
        <name>substrate</name>
    </ligand>
</feature>
<keyword evidence="13" id="KW-1185">Reference proteome</keyword>
<dbReference type="RefSeq" id="WP_204826910.1">
    <property type="nucleotide sequence ID" value="NZ_JBHUGF010000014.1"/>
</dbReference>
<evidence type="ECO:0000313" key="13">
    <source>
        <dbReference type="Proteomes" id="UP001597403"/>
    </source>
</evidence>
<feature type="binding site" evidence="10">
    <location>
        <begin position="349"/>
        <end position="352"/>
    </location>
    <ligand>
        <name>ATP</name>
        <dbReference type="ChEBI" id="CHEBI:30616"/>
    </ligand>
</feature>
<evidence type="ECO:0000256" key="2">
    <source>
        <dbReference type="ARBA" id="ARBA00004838"/>
    </source>
</evidence>
<evidence type="ECO:0000256" key="3">
    <source>
        <dbReference type="ARBA" id="ARBA00013061"/>
    </source>
</evidence>
<dbReference type="InterPro" id="IPR001576">
    <property type="entry name" value="Phosphoglycerate_kinase"/>
</dbReference>
<dbReference type="HAMAP" id="MF_00145">
    <property type="entry name" value="Phosphoglyc_kinase"/>
    <property type="match status" value="1"/>
</dbReference>
<dbReference type="EMBL" id="JBHUGF010000014">
    <property type="protein sequence ID" value="MFD1992858.1"/>
    <property type="molecule type" value="Genomic_DNA"/>
</dbReference>
<organism evidence="12 13">
    <name type="scientific">Paenibacillus nicotianae</name>
    <dbReference type="NCBI Taxonomy" id="1526551"/>
    <lineage>
        <taxon>Bacteria</taxon>
        <taxon>Bacillati</taxon>
        <taxon>Bacillota</taxon>
        <taxon>Bacilli</taxon>
        <taxon>Bacillales</taxon>
        <taxon>Paenibacillaceae</taxon>
        <taxon>Paenibacillus</taxon>
    </lineage>
</organism>
<feature type="binding site" evidence="10">
    <location>
        <position position="323"/>
    </location>
    <ligand>
        <name>ATP</name>
        <dbReference type="ChEBI" id="CHEBI:30616"/>
    </ligand>
</feature>
<dbReference type="CDD" id="cd00318">
    <property type="entry name" value="Phosphoglycerate_kinase"/>
    <property type="match status" value="1"/>
</dbReference>
<evidence type="ECO:0000256" key="5">
    <source>
        <dbReference type="ARBA" id="ARBA00022679"/>
    </source>
</evidence>
<dbReference type="Proteomes" id="UP001597403">
    <property type="component" value="Unassembled WGS sequence"/>
</dbReference>
<comment type="subcellular location">
    <subcellularLocation>
        <location evidence="10">Cytoplasm</location>
    </subcellularLocation>
</comment>
<feature type="binding site" evidence="10">
    <location>
        <position position="292"/>
    </location>
    <ligand>
        <name>ATP</name>
        <dbReference type="ChEBI" id="CHEBI:30616"/>
    </ligand>
</feature>
<dbReference type="PRINTS" id="PR00477">
    <property type="entry name" value="PHGLYCKINASE"/>
</dbReference>
<evidence type="ECO:0000256" key="10">
    <source>
        <dbReference type="HAMAP-Rule" id="MF_00145"/>
    </source>
</evidence>
<comment type="pathway">
    <text evidence="2 10">Carbohydrate degradation; glycolysis; pyruvate from D-glyceraldehyde 3-phosphate: step 2/5.</text>
</comment>
<evidence type="ECO:0000256" key="11">
    <source>
        <dbReference type="RuleBase" id="RU000532"/>
    </source>
</evidence>
<dbReference type="PANTHER" id="PTHR11406:SF23">
    <property type="entry name" value="PHOSPHOGLYCERATE KINASE 1, CHLOROPLASTIC-RELATED"/>
    <property type="match status" value="1"/>
</dbReference>
<comment type="subunit">
    <text evidence="10">Monomer.</text>
</comment>
<evidence type="ECO:0000256" key="7">
    <source>
        <dbReference type="ARBA" id="ARBA00022777"/>
    </source>
</evidence>
<evidence type="ECO:0000256" key="4">
    <source>
        <dbReference type="ARBA" id="ARBA00016471"/>
    </source>
</evidence>
<dbReference type="EC" id="2.7.2.3" evidence="3 10"/>
<keyword evidence="5 10" id="KW-0808">Transferase</keyword>
<protein>
    <recommendedName>
        <fullName evidence="4 10">Phosphoglycerate kinase</fullName>
        <ecNumber evidence="3 10">2.7.2.3</ecNumber>
    </recommendedName>
</protein>
<proteinExistence type="inferred from homology"/>
<feature type="binding site" evidence="10">
    <location>
        <position position="151"/>
    </location>
    <ligand>
        <name>substrate</name>
    </ligand>
</feature>
<dbReference type="PIRSF" id="PIRSF000724">
    <property type="entry name" value="Pgk"/>
    <property type="match status" value="1"/>
</dbReference>
<dbReference type="Pfam" id="PF00162">
    <property type="entry name" value="PGK"/>
    <property type="match status" value="1"/>
</dbReference>
<dbReference type="InterPro" id="IPR015824">
    <property type="entry name" value="Phosphoglycerate_kinase_N"/>
</dbReference>
<evidence type="ECO:0000256" key="6">
    <source>
        <dbReference type="ARBA" id="ARBA00022741"/>
    </source>
</evidence>
<name>A0ABW4UZ74_9BACL</name>
<gene>
    <name evidence="10" type="primary">pgk</name>
    <name evidence="12" type="ORF">ACFSGI_23030</name>
</gene>
<dbReference type="SUPFAM" id="SSF53748">
    <property type="entry name" value="Phosphoglycerate kinase"/>
    <property type="match status" value="1"/>
</dbReference>
<dbReference type="PROSITE" id="PS00111">
    <property type="entry name" value="PGLYCERATE_KINASE"/>
    <property type="match status" value="1"/>
</dbReference>
<sequence>MNKKSVRDVEVKGKVVFVRVDFNVPMEDGKITDDKRIRETLPTIQYLVEKGAKVVLASHMGRPKGEVVESLRLTPQAERLSELLGQPVAKADEAIGDAVKAKIAELKDGDVLVLENVRFYPGEEKNDADLAKSFAELADLFVNDAFGAAHRAHASTEGIAHHLPAVSGLLMEKELDVLGKALTSPERPFTAIVGGSKVKDKIDVIDNLINLADNIIIGGGLTYTFFKAQGHEVGQSLLDESKLDVVLGFVEKAKKLGKKLYLPVDIVVSDDFSADANTDIVTIDKIPAAWEGVDIGPKTREIYADVIKNSKLVVWNGPMGVFEIAPFSNGTRAVAEACATTEAYTIIGGGDSAAAAEKFGLADKMDHISTGGGASLEFMEGKALPGVVALNDK</sequence>
<evidence type="ECO:0000256" key="1">
    <source>
        <dbReference type="ARBA" id="ARBA00000642"/>
    </source>
</evidence>
<evidence type="ECO:0000256" key="8">
    <source>
        <dbReference type="ARBA" id="ARBA00022840"/>
    </source>
</evidence>
<feature type="binding site" evidence="10">
    <location>
        <begin position="59"/>
        <end position="62"/>
    </location>
    <ligand>
        <name>substrate</name>
    </ligand>
</feature>
<feature type="binding site" evidence="10">
    <location>
        <position position="201"/>
    </location>
    <ligand>
        <name>ATP</name>
        <dbReference type="ChEBI" id="CHEBI:30616"/>
    </ligand>
</feature>
<reference evidence="13" key="1">
    <citation type="journal article" date="2019" name="Int. J. Syst. Evol. Microbiol.">
        <title>The Global Catalogue of Microorganisms (GCM) 10K type strain sequencing project: providing services to taxonomists for standard genome sequencing and annotation.</title>
        <authorList>
            <consortium name="The Broad Institute Genomics Platform"/>
            <consortium name="The Broad Institute Genome Sequencing Center for Infectious Disease"/>
            <person name="Wu L."/>
            <person name="Ma J."/>
        </authorList>
    </citation>
    <scope>NUCLEOTIDE SEQUENCE [LARGE SCALE GENOMIC DNA]</scope>
    <source>
        <strain evidence="13">CGMCC 1.15067</strain>
    </source>
</reference>
<accession>A0ABW4UZ74</accession>
<comment type="similarity">
    <text evidence="10 11">Belongs to the phosphoglycerate kinase family.</text>
</comment>
<dbReference type="InterPro" id="IPR036043">
    <property type="entry name" value="Phosphoglycerate_kinase_sf"/>
</dbReference>
<keyword evidence="6 10" id="KW-0547">Nucleotide-binding</keyword>
<keyword evidence="7 10" id="KW-0418">Kinase</keyword>
<keyword evidence="8 10" id="KW-0067">ATP-binding</keyword>
<dbReference type="InterPro" id="IPR015911">
    <property type="entry name" value="Phosphoglycerate_kinase_CS"/>
</dbReference>
<comment type="caution">
    <text evidence="12">The sequence shown here is derived from an EMBL/GenBank/DDBJ whole genome shotgun (WGS) entry which is preliminary data.</text>
</comment>
<comment type="catalytic activity">
    <reaction evidence="1 10 11">
        <text>(2R)-3-phosphoglycerate + ATP = (2R)-3-phospho-glyceroyl phosphate + ADP</text>
        <dbReference type="Rhea" id="RHEA:14801"/>
        <dbReference type="ChEBI" id="CHEBI:30616"/>
        <dbReference type="ChEBI" id="CHEBI:57604"/>
        <dbReference type="ChEBI" id="CHEBI:58272"/>
        <dbReference type="ChEBI" id="CHEBI:456216"/>
        <dbReference type="EC" id="2.7.2.3"/>
    </reaction>
</comment>
<evidence type="ECO:0000256" key="9">
    <source>
        <dbReference type="ARBA" id="ARBA00023152"/>
    </source>
</evidence>
<keyword evidence="10" id="KW-0963">Cytoplasm</keyword>
<dbReference type="Gene3D" id="3.40.50.1260">
    <property type="entry name" value="Phosphoglycerate kinase, N-terminal domain"/>
    <property type="match status" value="2"/>
</dbReference>
<keyword evidence="9 10" id="KW-0324">Glycolysis</keyword>
<feature type="binding site" evidence="10">
    <location>
        <position position="36"/>
    </location>
    <ligand>
        <name>substrate</name>
    </ligand>
</feature>
<evidence type="ECO:0000313" key="12">
    <source>
        <dbReference type="EMBL" id="MFD1992858.1"/>
    </source>
</evidence>
<dbReference type="PANTHER" id="PTHR11406">
    <property type="entry name" value="PHOSPHOGLYCERATE KINASE"/>
    <property type="match status" value="1"/>
</dbReference>
<dbReference type="GO" id="GO:0016301">
    <property type="term" value="F:kinase activity"/>
    <property type="evidence" value="ECO:0007669"/>
    <property type="project" value="UniProtKB-KW"/>
</dbReference>